<sequence>MKSKVLFCTAILSLMITGAAFAKEEHPNKHAEKKTGLENALERGKKNETAREAIRRAMERKQGKHDDKKWTNEQRATADLKELEITFGGTDSIDRVTQAMALPLAGTHGSTITWVSSAPSVISNDGQTVIRPSAGQGDAVVTLTATVSYGDVSQTKTFTLTVKQQNSEAGRVAADKAALAITFGGTDTASSVTQPLSLPLSGANGSTITWVSSNASMISNDGKTVNRPTTGQGDVVITLTATITYGSVSDTKSFSLTVKSLFTNAQKVAADKALLTITFRGTDTASSVTQPLTLPLSGPNGSTITWVSSNASVISNDGKTVQRPSVGSGDASVVLTAILTNGSSSDVKTFTLTVKQQLTGVQRVAADKAALAIVYGGTDTASSITQALTLPIAGVNGSSVTWISGNPSVVSNDGKTVNRPAAGQGDITVVLNAIISAGGYSDAKSFTVTVKQQLTEAQRVAADKAALAIAFGTSDSASSVRSNIGLPVSGPNGSNVVWISSNTAVISNSGVVTRPAAASGDTAVIMTAVITSGGYAETKAFVLTVKQLP</sequence>
<feature type="domain" description="Atrophied bacterial Ig" evidence="3">
    <location>
        <begin position="77"/>
        <end position="165"/>
    </location>
</feature>
<dbReference type="Proteomes" id="UP000650466">
    <property type="component" value="Unassembled WGS sequence"/>
</dbReference>
<dbReference type="EMBL" id="JACVVD010000002">
    <property type="protein sequence ID" value="MBD0379813.1"/>
    <property type="molecule type" value="Genomic_DNA"/>
</dbReference>
<dbReference type="InterPro" id="IPR046780">
    <property type="entry name" value="aBig_2"/>
</dbReference>
<feature type="domain" description="Atrophied bacterial Ig" evidence="3">
    <location>
        <begin position="172"/>
        <end position="260"/>
    </location>
</feature>
<dbReference type="Pfam" id="PF20578">
    <property type="entry name" value="aBig_2"/>
    <property type="match status" value="5"/>
</dbReference>
<accession>A0A926QIN6</accession>
<dbReference type="AlphaFoldDB" id="A0A926QIN6"/>
<gene>
    <name evidence="4" type="ORF">ICC18_06785</name>
</gene>
<feature type="chain" id="PRO_5037839622" description="Atrophied bacterial Ig domain-containing protein" evidence="2">
    <location>
        <begin position="23"/>
        <end position="549"/>
    </location>
</feature>
<dbReference type="RefSeq" id="WP_188173600.1">
    <property type="nucleotide sequence ID" value="NZ_JACVVD010000002.1"/>
</dbReference>
<evidence type="ECO:0000256" key="1">
    <source>
        <dbReference type="SAM" id="MobiDB-lite"/>
    </source>
</evidence>
<feature type="domain" description="Atrophied bacterial Ig" evidence="3">
    <location>
        <begin position="364"/>
        <end position="453"/>
    </location>
</feature>
<feature type="domain" description="Atrophied bacterial Ig" evidence="3">
    <location>
        <begin position="460"/>
        <end position="547"/>
    </location>
</feature>
<proteinExistence type="predicted"/>
<protein>
    <recommendedName>
        <fullName evidence="3">Atrophied bacterial Ig domain-containing protein</fullName>
    </recommendedName>
</protein>
<evidence type="ECO:0000256" key="2">
    <source>
        <dbReference type="SAM" id="SignalP"/>
    </source>
</evidence>
<reference evidence="4" key="1">
    <citation type="submission" date="2020-09" db="EMBL/GenBank/DDBJ databases">
        <title>Draft Genome Sequence of Paenibacillus sp. WST5.</title>
        <authorList>
            <person name="Bao Z."/>
        </authorList>
    </citation>
    <scope>NUCLEOTIDE SEQUENCE</scope>
    <source>
        <strain evidence="4">WST5</strain>
    </source>
</reference>
<keyword evidence="5" id="KW-1185">Reference proteome</keyword>
<feature type="region of interest" description="Disordered" evidence="1">
    <location>
        <begin position="25"/>
        <end position="49"/>
    </location>
</feature>
<evidence type="ECO:0000313" key="5">
    <source>
        <dbReference type="Proteomes" id="UP000650466"/>
    </source>
</evidence>
<feature type="domain" description="Atrophied bacterial Ig" evidence="3">
    <location>
        <begin position="268"/>
        <end position="357"/>
    </location>
</feature>
<comment type="caution">
    <text evidence="4">The sequence shown here is derived from an EMBL/GenBank/DDBJ whole genome shotgun (WGS) entry which is preliminary data.</text>
</comment>
<feature type="signal peptide" evidence="2">
    <location>
        <begin position="1"/>
        <end position="22"/>
    </location>
</feature>
<evidence type="ECO:0000259" key="3">
    <source>
        <dbReference type="Pfam" id="PF20578"/>
    </source>
</evidence>
<keyword evidence="2" id="KW-0732">Signal</keyword>
<evidence type="ECO:0000313" key="4">
    <source>
        <dbReference type="EMBL" id="MBD0379813.1"/>
    </source>
</evidence>
<name>A0A926QIN6_9BACL</name>
<organism evidence="4 5">
    <name type="scientific">Paenibacillus sedimenti</name>
    <dbReference type="NCBI Taxonomy" id="2770274"/>
    <lineage>
        <taxon>Bacteria</taxon>
        <taxon>Bacillati</taxon>
        <taxon>Bacillota</taxon>
        <taxon>Bacilli</taxon>
        <taxon>Bacillales</taxon>
        <taxon>Paenibacillaceae</taxon>
        <taxon>Paenibacillus</taxon>
    </lineage>
</organism>